<dbReference type="GO" id="GO:0004058">
    <property type="term" value="F:aromatic-L-amino-acid decarboxylase activity"/>
    <property type="evidence" value="ECO:0007669"/>
    <property type="project" value="UniProtKB-ARBA"/>
</dbReference>
<organism evidence="7 8">
    <name type="scientific">Knoellia flava</name>
    <dbReference type="NCBI Taxonomy" id="913969"/>
    <lineage>
        <taxon>Bacteria</taxon>
        <taxon>Bacillati</taxon>
        <taxon>Actinomycetota</taxon>
        <taxon>Actinomycetes</taxon>
        <taxon>Micrococcales</taxon>
        <taxon>Intrasporangiaceae</taxon>
        <taxon>Knoellia</taxon>
    </lineage>
</organism>
<feature type="modified residue" description="N6-(pyridoxal phosphate)lysine" evidence="5">
    <location>
        <position position="240"/>
    </location>
</feature>
<dbReference type="InterPro" id="IPR002129">
    <property type="entry name" value="PyrdxlP-dep_de-COase"/>
</dbReference>
<dbReference type="InterPro" id="IPR015424">
    <property type="entry name" value="PyrdxlP-dep_Trfase"/>
</dbReference>
<dbReference type="SUPFAM" id="SSF53383">
    <property type="entry name" value="PLP-dependent transferases"/>
    <property type="match status" value="1"/>
</dbReference>
<dbReference type="EMBL" id="BMEA01000002">
    <property type="protein sequence ID" value="GGB80381.1"/>
    <property type="molecule type" value="Genomic_DNA"/>
</dbReference>
<keyword evidence="3 6" id="KW-0456">Lyase</keyword>
<proteinExistence type="inferred from homology"/>
<sequence>MGADARTADEVLAQLRAYREHDAPTHGGRVLSYVYDHGRPELDEVAAQAMRLLQPVNGLDPTTFPSVALMESDLVAFGRSMLHGPTATGSVTSGGTESCLLAVKAARDHWVARGGSGRPRLVLSSSTHAAFHKAAHYFGLDAHVVPVEVGTGRAAPGALEAALGPDVALVVVSAPSYPHGVVDAIAEVAGAAADLDIPCHVDACVGGWVLPWWEEAGGDPLPQWDFRVPGVTSISADIHKYGYVPKGASLLLFADGELDLARYFATTGWLGYPVVNPTMLGTRSATSLAAAWAVVQTLGPSGYAGLTRRVVDATAAVVATVEGIEGLRILGDRQGPLVAVATDEDVEPQRRVDPLLWVAAVAERGFVLQGQPALEQSDGSVVPHTAHLTITPVTEGLVDELGAALVEGAAVVRGHALPSPEALSADGIPDPAALADAARDGGDLDLTSVLTLIEALPREASAGLLSAFLRRFTAPRA</sequence>
<reference evidence="7" key="2">
    <citation type="submission" date="2020-09" db="EMBL/GenBank/DDBJ databases">
        <authorList>
            <person name="Sun Q."/>
            <person name="Zhou Y."/>
        </authorList>
    </citation>
    <scope>NUCLEOTIDE SEQUENCE</scope>
    <source>
        <strain evidence="7">CGMCC 1.10749</strain>
    </source>
</reference>
<protein>
    <submittedName>
        <fullName evidence="7">Aspartate aminotransferase family protein</fullName>
    </submittedName>
</protein>
<dbReference type="PANTHER" id="PTHR42735:SF6">
    <property type="entry name" value="SPHINGOSINE-1-PHOSPHATE LYASE 1"/>
    <property type="match status" value="1"/>
</dbReference>
<dbReference type="Gene3D" id="3.40.640.10">
    <property type="entry name" value="Type I PLP-dependent aspartate aminotransferase-like (Major domain)"/>
    <property type="match status" value="1"/>
</dbReference>
<dbReference type="GO" id="GO:0019752">
    <property type="term" value="P:carboxylic acid metabolic process"/>
    <property type="evidence" value="ECO:0007669"/>
    <property type="project" value="InterPro"/>
</dbReference>
<name>A0A8H9KQS5_9MICO</name>
<evidence type="ECO:0000256" key="2">
    <source>
        <dbReference type="ARBA" id="ARBA00022898"/>
    </source>
</evidence>
<keyword evidence="2 5" id="KW-0663">Pyridoxal phosphate</keyword>
<evidence type="ECO:0000256" key="5">
    <source>
        <dbReference type="PIRSR" id="PIRSR602129-50"/>
    </source>
</evidence>
<accession>A0A8H9KQS5</accession>
<comment type="caution">
    <text evidence="7">The sequence shown here is derived from an EMBL/GenBank/DDBJ whole genome shotgun (WGS) entry which is preliminary data.</text>
</comment>
<keyword evidence="7" id="KW-0032">Aminotransferase</keyword>
<dbReference type="Proteomes" id="UP000628079">
    <property type="component" value="Unassembled WGS sequence"/>
</dbReference>
<reference evidence="7" key="1">
    <citation type="journal article" date="2014" name="Int. J. Syst. Evol. Microbiol.">
        <title>Complete genome sequence of Corynebacterium casei LMG S-19264T (=DSM 44701T), isolated from a smear-ripened cheese.</title>
        <authorList>
            <consortium name="US DOE Joint Genome Institute (JGI-PGF)"/>
            <person name="Walter F."/>
            <person name="Albersmeier A."/>
            <person name="Kalinowski J."/>
            <person name="Ruckert C."/>
        </authorList>
    </citation>
    <scope>NUCLEOTIDE SEQUENCE</scope>
    <source>
        <strain evidence="7">CGMCC 1.10749</strain>
    </source>
</reference>
<dbReference type="GO" id="GO:0030170">
    <property type="term" value="F:pyridoxal phosphate binding"/>
    <property type="evidence" value="ECO:0007669"/>
    <property type="project" value="InterPro"/>
</dbReference>
<evidence type="ECO:0000313" key="7">
    <source>
        <dbReference type="EMBL" id="GGB80381.1"/>
    </source>
</evidence>
<comment type="cofactor">
    <cofactor evidence="1 5 6">
        <name>pyridoxal 5'-phosphate</name>
        <dbReference type="ChEBI" id="CHEBI:597326"/>
    </cofactor>
</comment>
<dbReference type="InterPro" id="IPR015422">
    <property type="entry name" value="PyrdxlP-dep_Trfase_small"/>
</dbReference>
<dbReference type="AlphaFoldDB" id="A0A8H9KQS5"/>
<keyword evidence="7" id="KW-0808">Transferase</keyword>
<evidence type="ECO:0000256" key="3">
    <source>
        <dbReference type="ARBA" id="ARBA00023239"/>
    </source>
</evidence>
<dbReference type="GO" id="GO:0008483">
    <property type="term" value="F:transaminase activity"/>
    <property type="evidence" value="ECO:0007669"/>
    <property type="project" value="UniProtKB-KW"/>
</dbReference>
<dbReference type="InterPro" id="IPR015421">
    <property type="entry name" value="PyrdxlP-dep_Trfase_major"/>
</dbReference>
<evidence type="ECO:0000256" key="4">
    <source>
        <dbReference type="ARBA" id="ARBA00038302"/>
    </source>
</evidence>
<evidence type="ECO:0000256" key="6">
    <source>
        <dbReference type="RuleBase" id="RU000382"/>
    </source>
</evidence>
<dbReference type="InterPro" id="IPR050477">
    <property type="entry name" value="GrpII_AminoAcid_Decarb"/>
</dbReference>
<dbReference type="Gene3D" id="3.90.1150.10">
    <property type="entry name" value="Aspartate Aminotransferase, domain 1"/>
    <property type="match status" value="1"/>
</dbReference>
<evidence type="ECO:0000256" key="1">
    <source>
        <dbReference type="ARBA" id="ARBA00001933"/>
    </source>
</evidence>
<dbReference type="PANTHER" id="PTHR42735">
    <property type="match status" value="1"/>
</dbReference>
<dbReference type="Pfam" id="PF00282">
    <property type="entry name" value="Pyridoxal_deC"/>
    <property type="match status" value="1"/>
</dbReference>
<comment type="similarity">
    <text evidence="4">Belongs to the group II decarboxylase family. Sphingosine-1-phosphate lyase subfamily.</text>
</comment>
<dbReference type="RefSeq" id="WP_035945435.1">
    <property type="nucleotide sequence ID" value="NZ_BMEA01000002.1"/>
</dbReference>
<evidence type="ECO:0000313" key="8">
    <source>
        <dbReference type="Proteomes" id="UP000628079"/>
    </source>
</evidence>
<gene>
    <name evidence="7" type="ORF">GCM10011314_19990</name>
</gene>